<dbReference type="InterPro" id="IPR036291">
    <property type="entry name" value="NAD(P)-bd_dom_sf"/>
</dbReference>
<name>A0ABR4HKL3_9EURO</name>
<dbReference type="InterPro" id="IPR051783">
    <property type="entry name" value="NAD(P)-dependent_oxidoreduct"/>
</dbReference>
<proteinExistence type="predicted"/>
<accession>A0ABR4HKL3</accession>
<dbReference type="PANTHER" id="PTHR48079:SF7">
    <property type="entry name" value="NAD(P)-BINDING DOMAIN-CONTAINING PROTEIN-RELATED"/>
    <property type="match status" value="1"/>
</dbReference>
<dbReference type="Gene3D" id="3.40.50.720">
    <property type="entry name" value="NAD(P)-binding Rossmann-like Domain"/>
    <property type="match status" value="1"/>
</dbReference>
<dbReference type="Proteomes" id="UP001610335">
    <property type="component" value="Unassembled WGS sequence"/>
</dbReference>
<dbReference type="PANTHER" id="PTHR48079">
    <property type="entry name" value="PROTEIN YEEZ"/>
    <property type="match status" value="1"/>
</dbReference>
<dbReference type="EMBL" id="JBFXLS010000106">
    <property type="protein sequence ID" value="KAL2816022.1"/>
    <property type="molecule type" value="Genomic_DNA"/>
</dbReference>
<sequence length="340" mass="36671">MSPPKIFLTGASGYVGGDILHAILSAHPDWESSITVLLRNHSYEAPFRAKYPHLNLFFATYDNTAAIEAEVAKNELVVHFALSADHLPSATAIVKGLEKRGGGIYIHTSGTDVLLDPRAPLHTPSTGVRVINDWDGLAELTSLPDDASHREIDKFVLASGSETLKTAIICPSTIYGPGRGPISQRSDQIPGLARLILQTGKGLQLADGKTFWNSVHIYDLARLYISLIEDAISSPGGGGKATWNAEGYYLVESGTYFWGEISRRITKEAYALGLVKEEEVTVVDIKSRDVMAPAGLPVGNYAVKGKAVRARELLGWSPVEGSLEDEVPVIVRAEAKARGL</sequence>
<dbReference type="SUPFAM" id="SSF51735">
    <property type="entry name" value="NAD(P)-binding Rossmann-fold domains"/>
    <property type="match status" value="1"/>
</dbReference>
<gene>
    <name evidence="1" type="ORF">BDW59DRAFT_153531</name>
</gene>
<keyword evidence="2" id="KW-1185">Reference proteome</keyword>
<protein>
    <submittedName>
        <fullName evidence="1">NAD(P)-binding protein</fullName>
    </submittedName>
</protein>
<evidence type="ECO:0000313" key="1">
    <source>
        <dbReference type="EMBL" id="KAL2816022.1"/>
    </source>
</evidence>
<evidence type="ECO:0000313" key="2">
    <source>
        <dbReference type="Proteomes" id="UP001610335"/>
    </source>
</evidence>
<comment type="caution">
    <text evidence="1">The sequence shown here is derived from an EMBL/GenBank/DDBJ whole genome shotgun (WGS) entry which is preliminary data.</text>
</comment>
<organism evidence="1 2">
    <name type="scientific">Aspergillus cavernicola</name>
    <dbReference type="NCBI Taxonomy" id="176166"/>
    <lineage>
        <taxon>Eukaryota</taxon>
        <taxon>Fungi</taxon>
        <taxon>Dikarya</taxon>
        <taxon>Ascomycota</taxon>
        <taxon>Pezizomycotina</taxon>
        <taxon>Eurotiomycetes</taxon>
        <taxon>Eurotiomycetidae</taxon>
        <taxon>Eurotiales</taxon>
        <taxon>Aspergillaceae</taxon>
        <taxon>Aspergillus</taxon>
        <taxon>Aspergillus subgen. Nidulantes</taxon>
    </lineage>
</organism>
<reference evidence="1 2" key="1">
    <citation type="submission" date="2024-07" db="EMBL/GenBank/DDBJ databases">
        <title>Section-level genome sequencing and comparative genomics of Aspergillus sections Usti and Cavernicolus.</title>
        <authorList>
            <consortium name="Lawrence Berkeley National Laboratory"/>
            <person name="Nybo J.L."/>
            <person name="Vesth T.C."/>
            <person name="Theobald S."/>
            <person name="Frisvad J.C."/>
            <person name="Larsen T.O."/>
            <person name="Kjaerboelling I."/>
            <person name="Rothschild-Mancinelli K."/>
            <person name="Lyhne E.K."/>
            <person name="Kogle M.E."/>
            <person name="Barry K."/>
            <person name="Clum A."/>
            <person name="Na H."/>
            <person name="Ledsgaard L."/>
            <person name="Lin J."/>
            <person name="Lipzen A."/>
            <person name="Kuo A."/>
            <person name="Riley R."/>
            <person name="Mondo S."/>
            <person name="LaButti K."/>
            <person name="Haridas S."/>
            <person name="Pangalinan J."/>
            <person name="Salamov A.A."/>
            <person name="Simmons B.A."/>
            <person name="Magnuson J.K."/>
            <person name="Chen J."/>
            <person name="Drula E."/>
            <person name="Henrissat B."/>
            <person name="Wiebenga A."/>
            <person name="Lubbers R.J."/>
            <person name="Gomes A.C."/>
            <person name="Makela M.R."/>
            <person name="Stajich J."/>
            <person name="Grigoriev I.V."/>
            <person name="Mortensen U.H."/>
            <person name="De vries R.P."/>
            <person name="Baker S.E."/>
            <person name="Andersen M.R."/>
        </authorList>
    </citation>
    <scope>NUCLEOTIDE SEQUENCE [LARGE SCALE GENOMIC DNA]</scope>
    <source>
        <strain evidence="1 2">CBS 600.67</strain>
    </source>
</reference>